<accession>A0A382Z586</accession>
<organism evidence="1">
    <name type="scientific">marine metagenome</name>
    <dbReference type="NCBI Taxonomy" id="408172"/>
    <lineage>
        <taxon>unclassified sequences</taxon>
        <taxon>metagenomes</taxon>
        <taxon>ecological metagenomes</taxon>
    </lineage>
</organism>
<dbReference type="EMBL" id="UINC01181122">
    <property type="protein sequence ID" value="SVD90652.1"/>
    <property type="molecule type" value="Genomic_DNA"/>
</dbReference>
<proteinExistence type="predicted"/>
<gene>
    <name evidence="1" type="ORF">METZ01_LOCUS443506</name>
</gene>
<protein>
    <submittedName>
        <fullName evidence="1">Uncharacterized protein</fullName>
    </submittedName>
</protein>
<sequence length="83" mass="9531">FFSYQTIHWSDCNRTNAWRKSVRFGYHSPTMRPIGRADDNPHRIDMDNILDRKDNIIVRGFRENSGSKASAYTVPASAGRKTA</sequence>
<name>A0A382Z586_9ZZZZ</name>
<evidence type="ECO:0000313" key="1">
    <source>
        <dbReference type="EMBL" id="SVD90652.1"/>
    </source>
</evidence>
<feature type="non-terminal residue" evidence="1">
    <location>
        <position position="1"/>
    </location>
</feature>
<reference evidence="1" key="1">
    <citation type="submission" date="2018-05" db="EMBL/GenBank/DDBJ databases">
        <authorList>
            <person name="Lanie J.A."/>
            <person name="Ng W.-L."/>
            <person name="Kazmierczak K.M."/>
            <person name="Andrzejewski T.M."/>
            <person name="Davidsen T.M."/>
            <person name="Wayne K.J."/>
            <person name="Tettelin H."/>
            <person name="Glass J.I."/>
            <person name="Rusch D."/>
            <person name="Podicherti R."/>
            <person name="Tsui H.-C.T."/>
            <person name="Winkler M.E."/>
        </authorList>
    </citation>
    <scope>NUCLEOTIDE SEQUENCE</scope>
</reference>
<dbReference type="AlphaFoldDB" id="A0A382Z586"/>